<dbReference type="EMBL" id="JBHMAF010000020">
    <property type="protein sequence ID" value="MFB9758149.1"/>
    <property type="molecule type" value="Genomic_DNA"/>
</dbReference>
<keyword evidence="1" id="KW-1133">Transmembrane helix</keyword>
<gene>
    <name evidence="2" type="ORF">ACFFMS_06305</name>
</gene>
<feature type="transmembrane region" description="Helical" evidence="1">
    <location>
        <begin position="33"/>
        <end position="55"/>
    </location>
</feature>
<dbReference type="RefSeq" id="WP_379948400.1">
    <property type="nucleotide sequence ID" value="NZ_JBHMAF010000020.1"/>
</dbReference>
<protein>
    <submittedName>
        <fullName evidence="2">Uncharacterized protein</fullName>
    </submittedName>
</protein>
<sequence>MSFRMKVVRTFSSQHHITTHQYSKTKKLVLGSLLGAIAAILQSAGLIAGIGYVFSMLATGPIVLATVLSARIGFLTYILTSLLLIIIQPTEVLIFLFTTGLLGVSLGMSFRFVKNSALVYLIAGACLAFGIAILLYVFQFPILGPSITTQVNGKVILGLLIFSVLYSAVWMKISVLGMKKLNKRMLRNVKFENQ</sequence>
<name>A0ABV5WC41_9BACI</name>
<evidence type="ECO:0000313" key="3">
    <source>
        <dbReference type="Proteomes" id="UP001589609"/>
    </source>
</evidence>
<accession>A0ABV5WC41</accession>
<feature type="transmembrane region" description="Helical" evidence="1">
    <location>
        <begin position="92"/>
        <end position="110"/>
    </location>
</feature>
<evidence type="ECO:0000313" key="2">
    <source>
        <dbReference type="EMBL" id="MFB9758149.1"/>
    </source>
</evidence>
<comment type="caution">
    <text evidence="2">The sequence shown here is derived from an EMBL/GenBank/DDBJ whole genome shotgun (WGS) entry which is preliminary data.</text>
</comment>
<keyword evidence="3" id="KW-1185">Reference proteome</keyword>
<keyword evidence="1" id="KW-0472">Membrane</keyword>
<feature type="transmembrane region" description="Helical" evidence="1">
    <location>
        <begin position="155"/>
        <end position="177"/>
    </location>
</feature>
<proteinExistence type="predicted"/>
<dbReference type="Proteomes" id="UP001589609">
    <property type="component" value="Unassembled WGS sequence"/>
</dbReference>
<reference evidence="2 3" key="1">
    <citation type="submission" date="2024-09" db="EMBL/GenBank/DDBJ databases">
        <authorList>
            <person name="Sun Q."/>
            <person name="Mori K."/>
        </authorList>
    </citation>
    <scope>NUCLEOTIDE SEQUENCE [LARGE SCALE GENOMIC DNA]</scope>
    <source>
        <strain evidence="2 3">JCM 11201</strain>
    </source>
</reference>
<organism evidence="2 3">
    <name type="scientific">Ectobacillus funiculus</name>
    <dbReference type="NCBI Taxonomy" id="137993"/>
    <lineage>
        <taxon>Bacteria</taxon>
        <taxon>Bacillati</taxon>
        <taxon>Bacillota</taxon>
        <taxon>Bacilli</taxon>
        <taxon>Bacillales</taxon>
        <taxon>Bacillaceae</taxon>
        <taxon>Ectobacillus</taxon>
    </lineage>
</organism>
<keyword evidence="1" id="KW-0812">Transmembrane</keyword>
<evidence type="ECO:0000256" key="1">
    <source>
        <dbReference type="SAM" id="Phobius"/>
    </source>
</evidence>
<feature type="transmembrane region" description="Helical" evidence="1">
    <location>
        <begin position="117"/>
        <end position="143"/>
    </location>
</feature>